<dbReference type="Proteomes" id="UP000318578">
    <property type="component" value="Unassembled WGS sequence"/>
</dbReference>
<evidence type="ECO:0000256" key="2">
    <source>
        <dbReference type="SAM" id="SignalP"/>
    </source>
</evidence>
<accession>A0A558AFY8</accession>
<keyword evidence="4" id="KW-1185">Reference proteome</keyword>
<dbReference type="OrthoDB" id="3689195at2"/>
<comment type="caution">
    <text evidence="3">The sequence shown here is derived from an EMBL/GenBank/DDBJ whole genome shotgun (WGS) entry which is preliminary data.</text>
</comment>
<name>A0A558AFY8_9PSEU</name>
<evidence type="ECO:0000256" key="1">
    <source>
        <dbReference type="SAM" id="Phobius"/>
    </source>
</evidence>
<keyword evidence="1" id="KW-0472">Membrane</keyword>
<evidence type="ECO:0008006" key="5">
    <source>
        <dbReference type="Google" id="ProtNLM"/>
    </source>
</evidence>
<organism evidence="3 4">
    <name type="scientific">Amycolatopsis acidiphila</name>
    <dbReference type="NCBI Taxonomy" id="715473"/>
    <lineage>
        <taxon>Bacteria</taxon>
        <taxon>Bacillati</taxon>
        <taxon>Actinomycetota</taxon>
        <taxon>Actinomycetes</taxon>
        <taxon>Pseudonocardiales</taxon>
        <taxon>Pseudonocardiaceae</taxon>
        <taxon>Amycolatopsis</taxon>
    </lineage>
</organism>
<sequence length="161" mass="16544">MRGGLLALSSAGLAITAHALAGGGMPDTALTLLLTVLIGWMGAALAEKTKGPLGVLAVLGVAQTAMHLVLTELMGHMTSPRPEMYLAHAVATVLTAVLLAHAESMARLAVAGLWLLLPVVWRPAPVAGAPVLIPVTPAADTPTLSVLLRRVHRRRGPPPCS</sequence>
<keyword evidence="2" id="KW-0732">Signal</keyword>
<protein>
    <recommendedName>
        <fullName evidence="5">MFS transporter</fullName>
    </recommendedName>
</protein>
<feature type="chain" id="PRO_5038751755" description="MFS transporter" evidence="2">
    <location>
        <begin position="22"/>
        <end position="161"/>
    </location>
</feature>
<feature type="transmembrane region" description="Helical" evidence="1">
    <location>
        <begin position="29"/>
        <end position="46"/>
    </location>
</feature>
<evidence type="ECO:0000313" key="3">
    <source>
        <dbReference type="EMBL" id="TVT23182.1"/>
    </source>
</evidence>
<keyword evidence="1" id="KW-1133">Transmembrane helix</keyword>
<feature type="transmembrane region" description="Helical" evidence="1">
    <location>
        <begin position="53"/>
        <end position="70"/>
    </location>
</feature>
<proteinExistence type="predicted"/>
<evidence type="ECO:0000313" key="4">
    <source>
        <dbReference type="Proteomes" id="UP000318578"/>
    </source>
</evidence>
<reference evidence="3 4" key="1">
    <citation type="submission" date="2019-07" db="EMBL/GenBank/DDBJ databases">
        <title>New species of Amycolatopsis and Streptomyces.</title>
        <authorList>
            <person name="Duangmal K."/>
            <person name="Teo W.F.A."/>
            <person name="Lipun K."/>
        </authorList>
    </citation>
    <scope>NUCLEOTIDE SEQUENCE [LARGE SCALE GENOMIC DNA]</scope>
    <source>
        <strain evidence="3 4">JCM 30562</strain>
    </source>
</reference>
<dbReference type="EMBL" id="VJZA01000013">
    <property type="protein sequence ID" value="TVT23182.1"/>
    <property type="molecule type" value="Genomic_DNA"/>
</dbReference>
<dbReference type="AlphaFoldDB" id="A0A558AFY8"/>
<feature type="transmembrane region" description="Helical" evidence="1">
    <location>
        <begin position="82"/>
        <end position="100"/>
    </location>
</feature>
<keyword evidence="1" id="KW-0812">Transmembrane</keyword>
<feature type="signal peptide" evidence="2">
    <location>
        <begin position="1"/>
        <end position="21"/>
    </location>
</feature>
<gene>
    <name evidence="3" type="ORF">FNH06_10905</name>
</gene>